<evidence type="ECO:0000259" key="9">
    <source>
        <dbReference type="PROSITE" id="PS50928"/>
    </source>
</evidence>
<accession>A0A135L5Q5</accession>
<dbReference type="InterPro" id="IPR000515">
    <property type="entry name" value="MetI-like"/>
</dbReference>
<evidence type="ECO:0000256" key="1">
    <source>
        <dbReference type="ARBA" id="ARBA00004651"/>
    </source>
</evidence>
<comment type="similarity">
    <text evidence="2">Belongs to the binding-protein-dependent transport system permease family. CysTW subfamily.</text>
</comment>
<keyword evidence="4" id="KW-1003">Cell membrane</keyword>
<protein>
    <submittedName>
        <fullName evidence="10">Metal ABC transporter permease</fullName>
    </submittedName>
</protein>
<dbReference type="CDD" id="cd06261">
    <property type="entry name" value="TM_PBP2"/>
    <property type="match status" value="1"/>
</dbReference>
<evidence type="ECO:0000313" key="11">
    <source>
        <dbReference type="Proteomes" id="UP000070352"/>
    </source>
</evidence>
<dbReference type="InterPro" id="IPR051322">
    <property type="entry name" value="AA_ABC_Transporter_Permease"/>
</dbReference>
<comment type="subcellular location">
    <subcellularLocation>
        <location evidence="1 8">Cell membrane</location>
        <topology evidence="1 8">Multi-pass membrane protein</topology>
    </subcellularLocation>
</comment>
<evidence type="ECO:0000313" key="10">
    <source>
        <dbReference type="EMBL" id="KXG44247.1"/>
    </source>
</evidence>
<comment type="caution">
    <text evidence="10">The sequence shown here is derived from an EMBL/GenBank/DDBJ whole genome shotgun (WGS) entry which is preliminary data.</text>
</comment>
<dbReference type="STRING" id="1413211.U473_09700"/>
<dbReference type="EMBL" id="LSKU01000001">
    <property type="protein sequence ID" value="KXG44247.1"/>
    <property type="molecule type" value="Genomic_DNA"/>
</dbReference>
<evidence type="ECO:0000256" key="6">
    <source>
        <dbReference type="ARBA" id="ARBA00022989"/>
    </source>
</evidence>
<gene>
    <name evidence="10" type="ORF">U473_09700</name>
</gene>
<keyword evidence="6 8" id="KW-1133">Transmembrane helix</keyword>
<proteinExistence type="inferred from homology"/>
<keyword evidence="11" id="KW-1185">Reference proteome</keyword>
<evidence type="ECO:0000256" key="8">
    <source>
        <dbReference type="RuleBase" id="RU363032"/>
    </source>
</evidence>
<dbReference type="PANTHER" id="PTHR30450">
    <property type="entry name" value="ABC TRANSPORTER PERMEASE"/>
    <property type="match status" value="1"/>
</dbReference>
<dbReference type="SUPFAM" id="SSF161098">
    <property type="entry name" value="MetI-like"/>
    <property type="match status" value="1"/>
</dbReference>
<evidence type="ECO:0000256" key="5">
    <source>
        <dbReference type="ARBA" id="ARBA00022692"/>
    </source>
</evidence>
<reference evidence="10 11" key="1">
    <citation type="submission" date="2016-02" db="EMBL/GenBank/DDBJ databases">
        <title>Draft Genome for Tepidibacillus decaturensis nov. sp. Strain Z9, an Anaerobic, Moderately Thermophilic and Heterotrophic Bacterium from Deep Subsurface of the Illinois Basin, USA.</title>
        <authorList>
            <person name="Dong Y."/>
            <person name="Chang J.Y."/>
            <person name="Sanford R."/>
            <person name="Fouke B.W."/>
        </authorList>
    </citation>
    <scope>NUCLEOTIDE SEQUENCE [LARGE SCALE GENOMIC DNA]</scope>
    <source>
        <strain evidence="10 11">Z9</strain>
    </source>
</reference>
<dbReference type="RefSeq" id="WP_068725730.1">
    <property type="nucleotide sequence ID" value="NZ_LSKU01000001.1"/>
</dbReference>
<dbReference type="Gene3D" id="1.10.3720.10">
    <property type="entry name" value="MetI-like"/>
    <property type="match status" value="1"/>
</dbReference>
<keyword evidence="3 8" id="KW-0813">Transport</keyword>
<name>A0A135L5Q5_9BACI</name>
<evidence type="ECO:0000256" key="4">
    <source>
        <dbReference type="ARBA" id="ARBA00022475"/>
    </source>
</evidence>
<dbReference type="InterPro" id="IPR035906">
    <property type="entry name" value="MetI-like_sf"/>
</dbReference>
<dbReference type="PANTHER" id="PTHR30450:SF1">
    <property type="entry name" value="D-METHIONINE TRANSPORT SYSTEM PERMEASE PROTEIN METI-RELATED"/>
    <property type="match status" value="1"/>
</dbReference>
<evidence type="ECO:0000256" key="3">
    <source>
        <dbReference type="ARBA" id="ARBA00022448"/>
    </source>
</evidence>
<dbReference type="PROSITE" id="PS50928">
    <property type="entry name" value="ABC_TM1"/>
    <property type="match status" value="1"/>
</dbReference>
<dbReference type="Proteomes" id="UP000070352">
    <property type="component" value="Unassembled WGS sequence"/>
</dbReference>
<keyword evidence="5 8" id="KW-0812">Transmembrane</keyword>
<dbReference type="GO" id="GO:0005886">
    <property type="term" value="C:plasma membrane"/>
    <property type="evidence" value="ECO:0007669"/>
    <property type="project" value="UniProtKB-SubCell"/>
</dbReference>
<feature type="transmembrane region" description="Helical" evidence="8">
    <location>
        <begin position="147"/>
        <end position="173"/>
    </location>
</feature>
<feature type="transmembrane region" description="Helical" evidence="8">
    <location>
        <begin position="83"/>
        <end position="106"/>
    </location>
</feature>
<keyword evidence="7 8" id="KW-0472">Membrane</keyword>
<organism evidence="10 11">
    <name type="scientific">Tepidibacillus decaturensis</name>
    <dbReference type="NCBI Taxonomy" id="1413211"/>
    <lineage>
        <taxon>Bacteria</taxon>
        <taxon>Bacillati</taxon>
        <taxon>Bacillota</taxon>
        <taxon>Bacilli</taxon>
        <taxon>Bacillales</taxon>
        <taxon>Bacillaceae</taxon>
        <taxon>Tepidibacillus</taxon>
    </lineage>
</organism>
<sequence>MLTDREWLQLWQATLETLYMVGLSGLFTVILGTPLGILLVLTDKGQILQDGTINKVIAAIVNIFRSIPFIILIVLLIPFTRFIVGISIGPTAASVPLIIGAAPFFARLVETSLREVNRGVVEAAISMGASNWQIIRKVYLPESLPSIVSGITVTLVTLIGYSAMAGVVGGGGLGDMAIRYGYQRYNMPVMLVTTAVILILVQIVQSFGDYLSKVLDKK</sequence>
<dbReference type="GO" id="GO:0048473">
    <property type="term" value="P:D-methionine transmembrane transport"/>
    <property type="evidence" value="ECO:0007669"/>
    <property type="project" value="TreeGrafter"/>
</dbReference>
<feature type="transmembrane region" description="Helical" evidence="8">
    <location>
        <begin position="20"/>
        <end position="41"/>
    </location>
</feature>
<feature type="transmembrane region" description="Helical" evidence="8">
    <location>
        <begin position="185"/>
        <end position="208"/>
    </location>
</feature>
<dbReference type="NCBIfam" id="NF008049">
    <property type="entry name" value="PRK10782.1"/>
    <property type="match status" value="1"/>
</dbReference>
<evidence type="ECO:0000256" key="2">
    <source>
        <dbReference type="ARBA" id="ARBA00007069"/>
    </source>
</evidence>
<dbReference type="AlphaFoldDB" id="A0A135L5Q5"/>
<feature type="domain" description="ABC transmembrane type-1" evidence="9">
    <location>
        <begin position="14"/>
        <end position="208"/>
    </location>
</feature>
<dbReference type="Pfam" id="PF00528">
    <property type="entry name" value="BPD_transp_1"/>
    <property type="match status" value="1"/>
</dbReference>
<feature type="transmembrane region" description="Helical" evidence="8">
    <location>
        <begin position="53"/>
        <end position="77"/>
    </location>
</feature>
<dbReference type="FunFam" id="1.10.3720.10:FF:000002">
    <property type="entry name" value="D-methionine ABC transporter permease MetI"/>
    <property type="match status" value="1"/>
</dbReference>
<evidence type="ECO:0000256" key="7">
    <source>
        <dbReference type="ARBA" id="ARBA00023136"/>
    </source>
</evidence>